<accession>A0A0R3U416</accession>
<dbReference type="Proteomes" id="UP000267029">
    <property type="component" value="Unassembled WGS sequence"/>
</dbReference>
<reference evidence="1 2" key="1">
    <citation type="submission" date="2018-10" db="EMBL/GenBank/DDBJ databases">
        <authorList>
            <consortium name="Pathogen Informatics"/>
        </authorList>
    </citation>
    <scope>NUCLEOTIDE SEQUENCE [LARGE SCALE GENOMIC DNA]</scope>
</reference>
<organism evidence="1 2">
    <name type="scientific">Mesocestoides corti</name>
    <name type="common">Flatworm</name>
    <dbReference type="NCBI Taxonomy" id="53468"/>
    <lineage>
        <taxon>Eukaryota</taxon>
        <taxon>Metazoa</taxon>
        <taxon>Spiralia</taxon>
        <taxon>Lophotrochozoa</taxon>
        <taxon>Platyhelminthes</taxon>
        <taxon>Cestoda</taxon>
        <taxon>Eucestoda</taxon>
        <taxon>Cyclophyllidea</taxon>
        <taxon>Mesocestoididae</taxon>
        <taxon>Mesocestoides</taxon>
    </lineage>
</organism>
<evidence type="ECO:0000313" key="1">
    <source>
        <dbReference type="EMBL" id="VDD75362.1"/>
    </source>
</evidence>
<proteinExistence type="predicted"/>
<gene>
    <name evidence="1" type="ORF">MCOS_LOCUS1365</name>
</gene>
<dbReference type="AlphaFoldDB" id="A0A0R3U416"/>
<evidence type="ECO:0000313" key="2">
    <source>
        <dbReference type="Proteomes" id="UP000267029"/>
    </source>
</evidence>
<keyword evidence="2" id="KW-1185">Reference proteome</keyword>
<name>A0A0R3U416_MESCO</name>
<sequence length="64" mass="7363">MRRQIEGPHRQEFCDDEVFLRERLLSTLRSNSASVSPPPRFFFASHPPVYVCSFSLCELNGSFA</sequence>
<dbReference type="EMBL" id="UXSR01000166">
    <property type="protein sequence ID" value="VDD75362.1"/>
    <property type="molecule type" value="Genomic_DNA"/>
</dbReference>
<protein>
    <submittedName>
        <fullName evidence="1">Uncharacterized protein</fullName>
    </submittedName>
</protein>